<evidence type="ECO:0000259" key="3">
    <source>
        <dbReference type="Pfam" id="PF03981"/>
    </source>
</evidence>
<dbReference type="Pfam" id="PF03981">
    <property type="entry name" value="Ubiq_cyt_C_chap"/>
    <property type="match status" value="1"/>
</dbReference>
<feature type="compositionally biased region" description="Pro residues" evidence="2">
    <location>
        <begin position="31"/>
        <end position="54"/>
    </location>
</feature>
<accession>A0A067LYZ7</accession>
<sequence>MSFLGLPRSRLLVAARRAPRLARTLAAATAPLPPPPPPRSTPASPPHQRAPPSPTSVAFVKTLAKLFGYNSKSSTAIRETRTLYALCKDREDAEADFFHQECRLPPTYQTWFQLTNLHIWLLTVRLRALPPPYGRLYIQELLNHFFLDAEDRMRAVLGEKVSERVIRGYMKEMRDQWAGSGASYDLGLVDGDQEMAGALWRNIFAAKGASVAAQGKGSAEVGQKSEDALDAHLPSLVLLFVAHLRREAKRLEQISDEDVLAGKVGHFGLIEREFGDLS</sequence>
<dbReference type="InterPro" id="IPR007129">
    <property type="entry name" value="Ubiqinol_cyt_c_chaperone_CPB3"/>
</dbReference>
<dbReference type="GO" id="GO:0034551">
    <property type="term" value="P:mitochondrial respiratory chain complex III assembly"/>
    <property type="evidence" value="ECO:0007669"/>
    <property type="project" value="TreeGrafter"/>
</dbReference>
<reference evidence="5" key="1">
    <citation type="journal article" date="2014" name="Proc. Natl. Acad. Sci. U.S.A.">
        <title>Extensive sampling of basidiomycete genomes demonstrates inadequacy of the white-rot/brown-rot paradigm for wood decay fungi.</title>
        <authorList>
            <person name="Riley R."/>
            <person name="Salamov A.A."/>
            <person name="Brown D.W."/>
            <person name="Nagy L.G."/>
            <person name="Floudas D."/>
            <person name="Held B.W."/>
            <person name="Levasseur A."/>
            <person name="Lombard V."/>
            <person name="Morin E."/>
            <person name="Otillar R."/>
            <person name="Lindquist E.A."/>
            <person name="Sun H."/>
            <person name="LaButti K.M."/>
            <person name="Schmutz J."/>
            <person name="Jabbour D."/>
            <person name="Luo H."/>
            <person name="Baker S.E."/>
            <person name="Pisabarro A.G."/>
            <person name="Walton J.D."/>
            <person name="Blanchette R.A."/>
            <person name="Henrissat B."/>
            <person name="Martin F."/>
            <person name="Cullen D."/>
            <person name="Hibbett D.S."/>
            <person name="Grigoriev I.V."/>
        </authorList>
    </citation>
    <scope>NUCLEOTIDE SEQUENCE [LARGE SCALE GENOMIC DNA]</scope>
    <source>
        <strain evidence="5">FD-172 SS1</strain>
    </source>
</reference>
<dbReference type="FunCoup" id="A0A067LYZ7">
    <property type="interactions" value="217"/>
</dbReference>
<comment type="similarity">
    <text evidence="1">Belongs to the CBP3 family.</text>
</comment>
<dbReference type="InterPro" id="IPR021150">
    <property type="entry name" value="Ubiq_cyt_c_chap"/>
</dbReference>
<dbReference type="Proteomes" id="UP000027195">
    <property type="component" value="Unassembled WGS sequence"/>
</dbReference>
<dbReference type="AlphaFoldDB" id="A0A067LYZ7"/>
<evidence type="ECO:0000256" key="2">
    <source>
        <dbReference type="SAM" id="MobiDB-lite"/>
    </source>
</evidence>
<dbReference type="GO" id="GO:0005739">
    <property type="term" value="C:mitochondrion"/>
    <property type="evidence" value="ECO:0007669"/>
    <property type="project" value="TreeGrafter"/>
</dbReference>
<evidence type="ECO:0000256" key="1">
    <source>
        <dbReference type="ARBA" id="ARBA00006407"/>
    </source>
</evidence>
<dbReference type="STRING" id="930990.A0A067LYZ7"/>
<keyword evidence="5" id="KW-1185">Reference proteome</keyword>
<dbReference type="HOGENOM" id="CLU_051390_0_1_1"/>
<name>A0A067LYZ7_BOTB1</name>
<dbReference type="EMBL" id="KL198090">
    <property type="protein sequence ID" value="KDQ08479.1"/>
    <property type="molecule type" value="Genomic_DNA"/>
</dbReference>
<dbReference type="InParanoid" id="A0A067LYZ7"/>
<proteinExistence type="inferred from homology"/>
<dbReference type="OrthoDB" id="10253878at2759"/>
<gene>
    <name evidence="4" type="ORF">BOTBODRAFT_179831</name>
</gene>
<evidence type="ECO:0000313" key="4">
    <source>
        <dbReference type="EMBL" id="KDQ08479.1"/>
    </source>
</evidence>
<feature type="region of interest" description="Disordered" evidence="2">
    <location>
        <begin position="25"/>
        <end position="54"/>
    </location>
</feature>
<feature type="domain" description="Ubiquinol-cytochrome c chaperone" evidence="3">
    <location>
        <begin position="100"/>
        <end position="264"/>
    </location>
</feature>
<evidence type="ECO:0000313" key="5">
    <source>
        <dbReference type="Proteomes" id="UP000027195"/>
    </source>
</evidence>
<dbReference type="PANTHER" id="PTHR12184:SF1">
    <property type="entry name" value="UBIQUINOL-CYTOCHROME-C REDUCTASE COMPLEX ASSEMBLY FACTOR 1"/>
    <property type="match status" value="1"/>
</dbReference>
<protein>
    <recommendedName>
        <fullName evidence="3">Ubiquinol-cytochrome c chaperone domain-containing protein</fullName>
    </recommendedName>
</protein>
<dbReference type="PANTHER" id="PTHR12184">
    <property type="entry name" value="UBIQUINOL-CYTOCHROME C REDUCTASE COMPLEX ASSEMBLY FACTOR 1 FAMILY MEMBER"/>
    <property type="match status" value="1"/>
</dbReference>
<organism evidence="4 5">
    <name type="scientific">Botryobasidium botryosum (strain FD-172 SS1)</name>
    <dbReference type="NCBI Taxonomy" id="930990"/>
    <lineage>
        <taxon>Eukaryota</taxon>
        <taxon>Fungi</taxon>
        <taxon>Dikarya</taxon>
        <taxon>Basidiomycota</taxon>
        <taxon>Agaricomycotina</taxon>
        <taxon>Agaricomycetes</taxon>
        <taxon>Cantharellales</taxon>
        <taxon>Botryobasidiaceae</taxon>
        <taxon>Botryobasidium</taxon>
    </lineage>
</organism>